<sequence length="104" mass="12071">MRFATRYCWVIYISCDSSDYLSVSYARRPNGPEKAYSQGTDLSDSDKHTAIWLLAKLQQLSLNSITNTISLRRRNDGSIWMRLQLTVMCELRGWGSVSKKRFKQ</sequence>
<accession>A0A2K1II85</accession>
<dbReference type="EnsemblPlants" id="Pp3c23_6120V3.3">
    <property type="protein sequence ID" value="Pp3c23_6120V3.3"/>
    <property type="gene ID" value="Pp3c23_6120"/>
</dbReference>
<name>A0A2K1II85_PHYPA</name>
<dbReference type="Gramene" id="Pp3c23_6120V3.3">
    <property type="protein sequence ID" value="Pp3c23_6120V3.3"/>
    <property type="gene ID" value="Pp3c23_6120"/>
</dbReference>
<dbReference type="AlphaFoldDB" id="A0A2K1II85"/>
<protein>
    <submittedName>
        <fullName evidence="1 2">Uncharacterized protein</fullName>
    </submittedName>
</protein>
<gene>
    <name evidence="1" type="ORF">PHYPA_027670</name>
</gene>
<dbReference type="Gramene" id="Pp3c23_6120V3.1">
    <property type="protein sequence ID" value="Pp3c23_6120V3.1"/>
    <property type="gene ID" value="Pp3c23_6120"/>
</dbReference>
<reference evidence="1 3" key="2">
    <citation type="journal article" date="2018" name="Plant J.">
        <title>The Physcomitrella patens chromosome-scale assembly reveals moss genome structure and evolution.</title>
        <authorList>
            <person name="Lang D."/>
            <person name="Ullrich K.K."/>
            <person name="Murat F."/>
            <person name="Fuchs J."/>
            <person name="Jenkins J."/>
            <person name="Haas F.B."/>
            <person name="Piednoel M."/>
            <person name="Gundlach H."/>
            <person name="Van Bel M."/>
            <person name="Meyberg R."/>
            <person name="Vives C."/>
            <person name="Morata J."/>
            <person name="Symeonidi A."/>
            <person name="Hiss M."/>
            <person name="Muchero W."/>
            <person name="Kamisugi Y."/>
            <person name="Saleh O."/>
            <person name="Blanc G."/>
            <person name="Decker E.L."/>
            <person name="van Gessel N."/>
            <person name="Grimwood J."/>
            <person name="Hayes R.D."/>
            <person name="Graham S.W."/>
            <person name="Gunter L.E."/>
            <person name="McDaniel S.F."/>
            <person name="Hoernstein S.N.W."/>
            <person name="Larsson A."/>
            <person name="Li F.W."/>
            <person name="Perroud P.F."/>
            <person name="Phillips J."/>
            <person name="Ranjan P."/>
            <person name="Rokshar D.S."/>
            <person name="Rothfels C.J."/>
            <person name="Schneider L."/>
            <person name="Shu S."/>
            <person name="Stevenson D.W."/>
            <person name="Thummler F."/>
            <person name="Tillich M."/>
            <person name="Villarreal Aguilar J.C."/>
            <person name="Widiez T."/>
            <person name="Wong G.K."/>
            <person name="Wymore A."/>
            <person name="Zhang Y."/>
            <person name="Zimmer A.D."/>
            <person name="Quatrano R.S."/>
            <person name="Mayer K.F.X."/>
            <person name="Goodstein D."/>
            <person name="Casacuberta J.M."/>
            <person name="Vandepoele K."/>
            <person name="Reski R."/>
            <person name="Cuming A.C."/>
            <person name="Tuskan G.A."/>
            <person name="Maumus F."/>
            <person name="Salse J."/>
            <person name="Schmutz J."/>
            <person name="Rensing S.A."/>
        </authorList>
    </citation>
    <scope>NUCLEOTIDE SEQUENCE [LARGE SCALE GENOMIC DNA]</scope>
    <source>
        <strain evidence="2 3">cv. Gransden 2004</strain>
    </source>
</reference>
<dbReference type="Proteomes" id="UP000006727">
    <property type="component" value="Chromosome 23"/>
</dbReference>
<organism evidence="1">
    <name type="scientific">Physcomitrium patens</name>
    <name type="common">Spreading-leaved earth moss</name>
    <name type="synonym">Physcomitrella patens</name>
    <dbReference type="NCBI Taxonomy" id="3218"/>
    <lineage>
        <taxon>Eukaryota</taxon>
        <taxon>Viridiplantae</taxon>
        <taxon>Streptophyta</taxon>
        <taxon>Embryophyta</taxon>
        <taxon>Bryophyta</taxon>
        <taxon>Bryophytina</taxon>
        <taxon>Bryopsida</taxon>
        <taxon>Funariidae</taxon>
        <taxon>Funariales</taxon>
        <taxon>Funariaceae</taxon>
        <taxon>Physcomitrium</taxon>
    </lineage>
</organism>
<proteinExistence type="predicted"/>
<reference evidence="2" key="3">
    <citation type="submission" date="2020-12" db="UniProtKB">
        <authorList>
            <consortium name="EnsemblPlants"/>
        </authorList>
    </citation>
    <scope>IDENTIFICATION</scope>
</reference>
<evidence type="ECO:0000313" key="3">
    <source>
        <dbReference type="Proteomes" id="UP000006727"/>
    </source>
</evidence>
<reference evidence="1 3" key="1">
    <citation type="journal article" date="2008" name="Science">
        <title>The Physcomitrella genome reveals evolutionary insights into the conquest of land by plants.</title>
        <authorList>
            <person name="Rensing S."/>
            <person name="Lang D."/>
            <person name="Zimmer A."/>
            <person name="Terry A."/>
            <person name="Salamov A."/>
            <person name="Shapiro H."/>
            <person name="Nishiyama T."/>
            <person name="Perroud P.-F."/>
            <person name="Lindquist E."/>
            <person name="Kamisugi Y."/>
            <person name="Tanahashi T."/>
            <person name="Sakakibara K."/>
            <person name="Fujita T."/>
            <person name="Oishi K."/>
            <person name="Shin-I T."/>
            <person name="Kuroki Y."/>
            <person name="Toyoda A."/>
            <person name="Suzuki Y."/>
            <person name="Hashimoto A."/>
            <person name="Yamaguchi K."/>
            <person name="Sugano A."/>
            <person name="Kohara Y."/>
            <person name="Fujiyama A."/>
            <person name="Anterola A."/>
            <person name="Aoki S."/>
            <person name="Ashton N."/>
            <person name="Barbazuk W.B."/>
            <person name="Barker E."/>
            <person name="Bennetzen J."/>
            <person name="Bezanilla M."/>
            <person name="Blankenship R."/>
            <person name="Cho S.H."/>
            <person name="Dutcher S."/>
            <person name="Estelle M."/>
            <person name="Fawcett J.A."/>
            <person name="Gundlach H."/>
            <person name="Hanada K."/>
            <person name="Heyl A."/>
            <person name="Hicks K.A."/>
            <person name="Hugh J."/>
            <person name="Lohr M."/>
            <person name="Mayer K."/>
            <person name="Melkozernov A."/>
            <person name="Murata T."/>
            <person name="Nelson D."/>
            <person name="Pils B."/>
            <person name="Prigge M."/>
            <person name="Reiss B."/>
            <person name="Renner T."/>
            <person name="Rombauts S."/>
            <person name="Rushton P."/>
            <person name="Sanderfoot A."/>
            <person name="Schween G."/>
            <person name="Shiu S.-H."/>
            <person name="Stueber K."/>
            <person name="Theodoulou F.L."/>
            <person name="Tu H."/>
            <person name="Van de Peer Y."/>
            <person name="Verrier P.J."/>
            <person name="Waters E."/>
            <person name="Wood A."/>
            <person name="Yang L."/>
            <person name="Cove D."/>
            <person name="Cuming A."/>
            <person name="Hasebe M."/>
            <person name="Lucas S."/>
            <person name="Mishler D.B."/>
            <person name="Reski R."/>
            <person name="Grigoriev I."/>
            <person name="Quatrano R.S."/>
            <person name="Boore J.L."/>
        </authorList>
    </citation>
    <scope>NUCLEOTIDE SEQUENCE [LARGE SCALE GENOMIC DNA]</scope>
    <source>
        <strain evidence="2 3">cv. Gransden 2004</strain>
    </source>
</reference>
<keyword evidence="3" id="KW-1185">Reference proteome</keyword>
<dbReference type="PaxDb" id="3218-PP1S10_388V6.1"/>
<evidence type="ECO:0000313" key="1">
    <source>
        <dbReference type="EMBL" id="PNR28978.1"/>
    </source>
</evidence>
<dbReference type="InParanoid" id="A0A2K1II85"/>
<dbReference type="EMBL" id="ABEU02000023">
    <property type="protein sequence ID" value="PNR28978.1"/>
    <property type="molecule type" value="Genomic_DNA"/>
</dbReference>
<evidence type="ECO:0000313" key="2">
    <source>
        <dbReference type="EnsemblPlants" id="Pp3c23_6120V3.1"/>
    </source>
</evidence>
<dbReference type="EnsemblPlants" id="Pp3c23_6120V3.1">
    <property type="protein sequence ID" value="Pp3c23_6120V3.1"/>
    <property type="gene ID" value="Pp3c23_6120"/>
</dbReference>